<dbReference type="Proteomes" id="UP000676386">
    <property type="component" value="Unassembled WGS sequence"/>
</dbReference>
<dbReference type="EMBL" id="JAGTXB010000007">
    <property type="protein sequence ID" value="MBS0028867.1"/>
    <property type="molecule type" value="Genomic_DNA"/>
</dbReference>
<evidence type="ECO:0000313" key="3">
    <source>
        <dbReference type="Proteomes" id="UP000676386"/>
    </source>
</evidence>
<protein>
    <recommendedName>
        <fullName evidence="4">RHS repeat-associated core domain-containing protein</fullName>
    </recommendedName>
</protein>
<dbReference type="InterPro" id="IPR050708">
    <property type="entry name" value="T6SS_VgrG/RHS"/>
</dbReference>
<proteinExistence type="predicted"/>
<gene>
    <name evidence="2" type="ORF">KE626_16220</name>
</gene>
<organism evidence="2 3">
    <name type="scientific">Chitinophaga hostae</name>
    <dbReference type="NCBI Taxonomy" id="2831022"/>
    <lineage>
        <taxon>Bacteria</taxon>
        <taxon>Pseudomonadati</taxon>
        <taxon>Bacteroidota</taxon>
        <taxon>Chitinophagia</taxon>
        <taxon>Chitinophagales</taxon>
        <taxon>Chitinophagaceae</taxon>
        <taxon>Chitinophaga</taxon>
    </lineage>
</organism>
<feature type="region of interest" description="Disordered" evidence="1">
    <location>
        <begin position="155"/>
        <end position="180"/>
    </location>
</feature>
<accession>A0ABS5J0V4</accession>
<evidence type="ECO:0008006" key="4">
    <source>
        <dbReference type="Google" id="ProtNLM"/>
    </source>
</evidence>
<feature type="compositionally biased region" description="Basic and acidic residues" evidence="1">
    <location>
        <begin position="163"/>
        <end position="172"/>
    </location>
</feature>
<name>A0ABS5J0V4_9BACT</name>
<comment type="caution">
    <text evidence="2">The sequence shown here is derived from an EMBL/GenBank/DDBJ whole genome shotgun (WGS) entry which is preliminary data.</text>
</comment>
<evidence type="ECO:0000313" key="2">
    <source>
        <dbReference type="EMBL" id="MBS0028867.1"/>
    </source>
</evidence>
<dbReference type="NCBIfam" id="TIGR03696">
    <property type="entry name" value="Rhs_assc_core"/>
    <property type="match status" value="1"/>
</dbReference>
<dbReference type="PANTHER" id="PTHR32305:SF15">
    <property type="entry name" value="PROTEIN RHSA-RELATED"/>
    <property type="match status" value="1"/>
</dbReference>
<dbReference type="Gene3D" id="2.180.10.10">
    <property type="entry name" value="RHS repeat-associated core"/>
    <property type="match status" value="1"/>
</dbReference>
<sequence length="180" mass="20609">MKGANYAENRLKYNGKELQNKEFGDGLGLEWYDYGARMYDAQIGRWHVLDKMSDKWNSYSPYNYATNNPINVIDPNGEDAIFTFDEENKRITVSAKIYYQGKNMSKDAEGIKSLMDRVNNNLKEVFKDGKSGEWSISFDLKAEYNADIKESDLQAGENIMLTDNDRAKEESGSYRSSVGE</sequence>
<evidence type="ECO:0000256" key="1">
    <source>
        <dbReference type="SAM" id="MobiDB-lite"/>
    </source>
</evidence>
<dbReference type="PANTHER" id="PTHR32305">
    <property type="match status" value="1"/>
</dbReference>
<reference evidence="2 3" key="1">
    <citation type="submission" date="2021-04" db="EMBL/GenBank/DDBJ databases">
        <title>Chitinophaga sp. nov., isolated from the rhizosphere soil.</title>
        <authorList>
            <person name="He S."/>
        </authorList>
    </citation>
    <scope>NUCLEOTIDE SEQUENCE [LARGE SCALE GENOMIC DNA]</scope>
    <source>
        <strain evidence="2 3">2R12</strain>
    </source>
</reference>
<keyword evidence="3" id="KW-1185">Reference proteome</keyword>
<dbReference type="InterPro" id="IPR022385">
    <property type="entry name" value="Rhs_assc_core"/>
</dbReference>